<evidence type="ECO:0000313" key="1">
    <source>
        <dbReference type="EMBL" id="KAK7574000.1"/>
    </source>
</evidence>
<dbReference type="Gene3D" id="1.10.238.20">
    <property type="entry name" value="Pheromone/general odorant binding protein domain"/>
    <property type="match status" value="1"/>
</dbReference>
<dbReference type="InterPro" id="IPR006170">
    <property type="entry name" value="PBP/GOBP"/>
</dbReference>
<protein>
    <submittedName>
        <fullName evidence="1">Uncharacterized protein</fullName>
    </submittedName>
</protein>
<dbReference type="AlphaFoldDB" id="A0AAN9XZB6"/>
<organism evidence="1 2">
    <name type="scientific">Parthenolecanium corni</name>
    <dbReference type="NCBI Taxonomy" id="536013"/>
    <lineage>
        <taxon>Eukaryota</taxon>
        <taxon>Metazoa</taxon>
        <taxon>Ecdysozoa</taxon>
        <taxon>Arthropoda</taxon>
        <taxon>Hexapoda</taxon>
        <taxon>Insecta</taxon>
        <taxon>Pterygota</taxon>
        <taxon>Neoptera</taxon>
        <taxon>Paraneoptera</taxon>
        <taxon>Hemiptera</taxon>
        <taxon>Sternorrhyncha</taxon>
        <taxon>Coccoidea</taxon>
        <taxon>Coccidae</taxon>
        <taxon>Parthenolecanium</taxon>
    </lineage>
</organism>
<dbReference type="InterPro" id="IPR036728">
    <property type="entry name" value="PBP_GOBP_sf"/>
</dbReference>
<dbReference type="Proteomes" id="UP001367676">
    <property type="component" value="Unassembled WGS sequence"/>
</dbReference>
<gene>
    <name evidence="1" type="ORF">V9T40_011191</name>
</gene>
<reference evidence="1 2" key="1">
    <citation type="submission" date="2024-03" db="EMBL/GenBank/DDBJ databases">
        <title>Adaptation during the transition from Ophiocordyceps entomopathogen to insect associate is accompanied by gene loss and intensified selection.</title>
        <authorList>
            <person name="Ward C.M."/>
            <person name="Onetto C.A."/>
            <person name="Borneman A.R."/>
        </authorList>
    </citation>
    <scope>NUCLEOTIDE SEQUENCE [LARGE SCALE GENOMIC DNA]</scope>
    <source>
        <strain evidence="1">AWRI1</strain>
        <tissue evidence="1">Single Adult Female</tissue>
    </source>
</reference>
<dbReference type="GO" id="GO:0005549">
    <property type="term" value="F:odorant binding"/>
    <property type="evidence" value="ECO:0007669"/>
    <property type="project" value="InterPro"/>
</dbReference>
<keyword evidence="2" id="KW-1185">Reference proteome</keyword>
<evidence type="ECO:0000313" key="2">
    <source>
        <dbReference type="Proteomes" id="UP001367676"/>
    </source>
</evidence>
<dbReference type="Pfam" id="PF01395">
    <property type="entry name" value="PBP_GOBP"/>
    <property type="match status" value="1"/>
</dbReference>
<comment type="caution">
    <text evidence="1">The sequence shown here is derived from an EMBL/GenBank/DDBJ whole genome shotgun (WGS) entry which is preliminary data.</text>
</comment>
<name>A0AAN9XZB6_9HEMI</name>
<proteinExistence type="predicted"/>
<accession>A0AAN9XZB6</accession>
<dbReference type="EMBL" id="JBBCAQ010000037">
    <property type="protein sequence ID" value="KAK7574000.1"/>
    <property type="molecule type" value="Genomic_DNA"/>
</dbReference>
<dbReference type="SUPFAM" id="SSF47565">
    <property type="entry name" value="Insect pheromone/odorant-binding proteins"/>
    <property type="match status" value="1"/>
</dbReference>
<dbReference type="CDD" id="cd23992">
    <property type="entry name" value="PBP_GOBP"/>
    <property type="match status" value="1"/>
</dbReference>
<sequence>MPEAEKQCSLKFNMSESFDSTLSYFLIYEEFPPGLEDKKCYFECLFKAVDMLDSNSVPNKTKFIGAHERDRRAGLDNSSVEVLAFIADKCLPPKDLSSPCNIASNFMLCWFKVLTVLNPDISLDSDVKSINISEVYSKKIQPIANYCENMEKFGLLK</sequence>